<name>A0A367XUS8_9ASCO</name>
<sequence length="257" mass="29328">MTDTETPKEVRLHIGNISSRLQSTPDQLTSRLAKFGTITRPLEFHTKPLGTTIWVRHCVRDAWGFRKVEEIAPWRRFMGMKLSVSPAKPSYVDRFNRSRESGSGDEGSKTKQEEQLRRDRIVKSRLEKIKEYKTTYPTNNITSSIVPSSSLSPSTRSVSEHTYKNISGNTKMQPAPSVRLNGVTSYGALTTPKKIHDQFRLRAGRGQVIRGTHRRTPRLALALRQQTLRILINGELKLLRSYKTKLWGIEKGRTART</sequence>
<organism evidence="2 3">
    <name type="scientific">Candida viswanathii</name>
    <dbReference type="NCBI Taxonomy" id="5486"/>
    <lineage>
        <taxon>Eukaryota</taxon>
        <taxon>Fungi</taxon>
        <taxon>Dikarya</taxon>
        <taxon>Ascomycota</taxon>
        <taxon>Saccharomycotina</taxon>
        <taxon>Pichiomycetes</taxon>
        <taxon>Debaryomycetaceae</taxon>
        <taxon>Candida/Lodderomyces clade</taxon>
        <taxon>Candida</taxon>
    </lineage>
</organism>
<comment type="caution">
    <text evidence="2">The sequence shown here is derived from an EMBL/GenBank/DDBJ whole genome shotgun (WGS) entry which is preliminary data.</text>
</comment>
<accession>A0A367XUS8</accession>
<feature type="region of interest" description="Disordered" evidence="1">
    <location>
        <begin position="93"/>
        <end position="119"/>
    </location>
</feature>
<reference evidence="2 3" key="1">
    <citation type="submission" date="2018-06" db="EMBL/GenBank/DDBJ databases">
        <title>Whole genome sequencing of Candida tropicalis (genome annotated by CSBL at Korea University).</title>
        <authorList>
            <person name="Ahn J."/>
        </authorList>
    </citation>
    <scope>NUCLEOTIDE SEQUENCE [LARGE SCALE GENOMIC DNA]</scope>
    <source>
        <strain evidence="2 3">ATCC 20962</strain>
    </source>
</reference>
<proteinExistence type="predicted"/>
<dbReference type="STRING" id="5486.A0A367XUS8"/>
<keyword evidence="3" id="KW-1185">Reference proteome</keyword>
<evidence type="ECO:0008006" key="4">
    <source>
        <dbReference type="Google" id="ProtNLM"/>
    </source>
</evidence>
<dbReference type="AlphaFoldDB" id="A0A367XUS8"/>
<dbReference type="EMBL" id="QLNQ01000028">
    <property type="protein sequence ID" value="RCK57376.1"/>
    <property type="molecule type" value="Genomic_DNA"/>
</dbReference>
<dbReference type="Proteomes" id="UP000253472">
    <property type="component" value="Unassembled WGS sequence"/>
</dbReference>
<evidence type="ECO:0000313" key="2">
    <source>
        <dbReference type="EMBL" id="RCK57376.1"/>
    </source>
</evidence>
<dbReference type="OrthoDB" id="21643at2759"/>
<evidence type="ECO:0000256" key="1">
    <source>
        <dbReference type="SAM" id="MobiDB-lite"/>
    </source>
</evidence>
<protein>
    <recommendedName>
        <fullName evidence="4">RRM domain-containing protein</fullName>
    </recommendedName>
</protein>
<evidence type="ECO:0000313" key="3">
    <source>
        <dbReference type="Proteomes" id="UP000253472"/>
    </source>
</evidence>
<gene>
    <name evidence="2" type="ORF">Cantr_06733</name>
</gene>
<feature type="compositionally biased region" description="Basic and acidic residues" evidence="1">
    <location>
        <begin position="94"/>
        <end position="119"/>
    </location>
</feature>